<sequence>MASTNDHSSNPTDTDTNTFYAFTTELADLGRERFDHDTAAIGDRDFAFYATAPVNVRQGRAPQGLESQVFAWNTFQYTTEERDDREELKGALHDGQLHRANRAARGEQAPEPVRGYGGGRGGRGGGRGGRGGREGQGQGQQGGVAPDALVAARKPEGSAPPLAKGYAEELSADMFWSEPIV</sequence>
<keyword evidence="3" id="KW-1185">Reference proteome</keyword>
<dbReference type="OrthoDB" id="3784677at2759"/>
<dbReference type="RefSeq" id="XP_033680458.1">
    <property type="nucleotide sequence ID" value="XM_033831131.1"/>
</dbReference>
<dbReference type="EMBL" id="ML987200">
    <property type="protein sequence ID" value="KAF2245454.1"/>
    <property type="molecule type" value="Genomic_DNA"/>
</dbReference>
<feature type="compositionally biased region" description="Gly residues" evidence="1">
    <location>
        <begin position="115"/>
        <end position="142"/>
    </location>
</feature>
<dbReference type="Proteomes" id="UP000800094">
    <property type="component" value="Unassembled WGS sequence"/>
</dbReference>
<dbReference type="GeneID" id="54584461"/>
<organism evidence="2 3">
    <name type="scientific">Trematosphaeria pertusa</name>
    <dbReference type="NCBI Taxonomy" id="390896"/>
    <lineage>
        <taxon>Eukaryota</taxon>
        <taxon>Fungi</taxon>
        <taxon>Dikarya</taxon>
        <taxon>Ascomycota</taxon>
        <taxon>Pezizomycotina</taxon>
        <taxon>Dothideomycetes</taxon>
        <taxon>Pleosporomycetidae</taxon>
        <taxon>Pleosporales</taxon>
        <taxon>Massarineae</taxon>
        <taxon>Trematosphaeriaceae</taxon>
        <taxon>Trematosphaeria</taxon>
    </lineage>
</organism>
<proteinExistence type="predicted"/>
<evidence type="ECO:0000313" key="3">
    <source>
        <dbReference type="Proteomes" id="UP000800094"/>
    </source>
</evidence>
<dbReference type="AlphaFoldDB" id="A0A6A6I4K5"/>
<reference evidence="2" key="1">
    <citation type="journal article" date="2020" name="Stud. Mycol.">
        <title>101 Dothideomycetes genomes: a test case for predicting lifestyles and emergence of pathogens.</title>
        <authorList>
            <person name="Haridas S."/>
            <person name="Albert R."/>
            <person name="Binder M."/>
            <person name="Bloem J."/>
            <person name="Labutti K."/>
            <person name="Salamov A."/>
            <person name="Andreopoulos B."/>
            <person name="Baker S."/>
            <person name="Barry K."/>
            <person name="Bills G."/>
            <person name="Bluhm B."/>
            <person name="Cannon C."/>
            <person name="Castanera R."/>
            <person name="Culley D."/>
            <person name="Daum C."/>
            <person name="Ezra D."/>
            <person name="Gonzalez J."/>
            <person name="Henrissat B."/>
            <person name="Kuo A."/>
            <person name="Liang C."/>
            <person name="Lipzen A."/>
            <person name="Lutzoni F."/>
            <person name="Magnuson J."/>
            <person name="Mondo S."/>
            <person name="Nolan M."/>
            <person name="Ohm R."/>
            <person name="Pangilinan J."/>
            <person name="Park H.-J."/>
            <person name="Ramirez L."/>
            <person name="Alfaro M."/>
            <person name="Sun H."/>
            <person name="Tritt A."/>
            <person name="Yoshinaga Y."/>
            <person name="Zwiers L.-H."/>
            <person name="Turgeon B."/>
            <person name="Goodwin S."/>
            <person name="Spatafora J."/>
            <person name="Crous P."/>
            <person name="Grigoriev I."/>
        </authorList>
    </citation>
    <scope>NUCLEOTIDE SEQUENCE</scope>
    <source>
        <strain evidence="2">CBS 122368</strain>
    </source>
</reference>
<gene>
    <name evidence="2" type="ORF">BU26DRAFT_532985</name>
</gene>
<protein>
    <submittedName>
        <fullName evidence="2">Uncharacterized protein</fullName>
    </submittedName>
</protein>
<evidence type="ECO:0000256" key="1">
    <source>
        <dbReference type="SAM" id="MobiDB-lite"/>
    </source>
</evidence>
<feature type="compositionally biased region" description="Basic and acidic residues" evidence="1">
    <location>
        <begin position="81"/>
        <end position="97"/>
    </location>
</feature>
<accession>A0A6A6I4K5</accession>
<feature type="region of interest" description="Disordered" evidence="1">
    <location>
        <begin position="81"/>
        <end position="163"/>
    </location>
</feature>
<name>A0A6A6I4K5_9PLEO</name>
<evidence type="ECO:0000313" key="2">
    <source>
        <dbReference type="EMBL" id="KAF2245454.1"/>
    </source>
</evidence>